<dbReference type="SUPFAM" id="SSF53271">
    <property type="entry name" value="PRTase-like"/>
    <property type="match status" value="1"/>
</dbReference>
<proteinExistence type="predicted"/>
<dbReference type="InterPro" id="IPR000836">
    <property type="entry name" value="PRTase_dom"/>
</dbReference>
<dbReference type="AlphaFoldDB" id="A0A5C8NKH5"/>
<feature type="domain" description="Phosphoribosyltransferase" evidence="1">
    <location>
        <begin position="52"/>
        <end position="168"/>
    </location>
</feature>
<gene>
    <name evidence="2" type="ORF">FHP05_13195</name>
</gene>
<dbReference type="InterPro" id="IPR029057">
    <property type="entry name" value="PRTase-like"/>
</dbReference>
<keyword evidence="2" id="KW-0328">Glycosyltransferase</keyword>
<comment type="caution">
    <text evidence="2">The sequence shown here is derived from an EMBL/GenBank/DDBJ whole genome shotgun (WGS) entry which is preliminary data.</text>
</comment>
<protein>
    <submittedName>
        <fullName evidence="2">Adenine phosphoribosyltransferase</fullName>
        <ecNumber evidence="2">2.4.2.7</ecNumber>
    </submittedName>
</protein>
<dbReference type="EMBL" id="VDUW01000011">
    <property type="protein sequence ID" value="TXL61640.1"/>
    <property type="molecule type" value="Genomic_DNA"/>
</dbReference>
<accession>A0A5C8NKH5</accession>
<dbReference type="CDD" id="cd06223">
    <property type="entry name" value="PRTases_typeI"/>
    <property type="match status" value="1"/>
</dbReference>
<dbReference type="Proteomes" id="UP000321574">
    <property type="component" value="Unassembled WGS sequence"/>
</dbReference>
<organism evidence="2 3">
    <name type="scientific">Cerasibacillus terrae</name>
    <dbReference type="NCBI Taxonomy" id="2498845"/>
    <lineage>
        <taxon>Bacteria</taxon>
        <taxon>Bacillati</taxon>
        <taxon>Bacillota</taxon>
        <taxon>Bacilli</taxon>
        <taxon>Bacillales</taxon>
        <taxon>Bacillaceae</taxon>
        <taxon>Cerasibacillus</taxon>
    </lineage>
</organism>
<evidence type="ECO:0000313" key="2">
    <source>
        <dbReference type="EMBL" id="TXL61640.1"/>
    </source>
</evidence>
<dbReference type="EC" id="2.4.2.7" evidence="2"/>
<dbReference type="PANTHER" id="PTHR43218">
    <property type="entry name" value="PHOSPHORIBOSYLTRANSFERASE-RELATED"/>
    <property type="match status" value="1"/>
</dbReference>
<evidence type="ECO:0000313" key="3">
    <source>
        <dbReference type="Proteomes" id="UP000321574"/>
    </source>
</evidence>
<dbReference type="OrthoDB" id="4213751at2"/>
<name>A0A5C8NKH5_9BACI</name>
<evidence type="ECO:0000259" key="1">
    <source>
        <dbReference type="Pfam" id="PF00156"/>
    </source>
</evidence>
<reference evidence="2 3" key="1">
    <citation type="submission" date="2019-06" db="EMBL/GenBank/DDBJ databases">
        <title>Cerasibacillus sp. nov., isolated from maize field.</title>
        <authorList>
            <person name="Lin S.-Y."/>
            <person name="Tsai C.-F."/>
            <person name="Young C.-C."/>
        </authorList>
    </citation>
    <scope>NUCLEOTIDE SEQUENCE [LARGE SCALE GENOMIC DNA]</scope>
    <source>
        <strain evidence="2 3">CC-CFT480</strain>
    </source>
</reference>
<dbReference type="RefSeq" id="WP_147669071.1">
    <property type="nucleotide sequence ID" value="NZ_VDUW01000011.1"/>
</dbReference>
<dbReference type="PANTHER" id="PTHR43218:SF1">
    <property type="entry name" value="PHOSPHORIBOSYLTRANSFERASE"/>
    <property type="match status" value="1"/>
</dbReference>
<dbReference type="Gene3D" id="3.40.50.2020">
    <property type="match status" value="1"/>
</dbReference>
<sequence>MKAYELNVAGVKRQLPIIAINEHIKIASFVILGDTELVTAAAPVLAEKLPEVDILVTAEAKGIPFVYELSKVLKMKRYVVARKSIKSYMRNPLTHEVNSITTQKVQTLYLDKQDVELLRGKRVALIDDVISTGESIQALEKLVQKAGGNVVAKAAILAEGDSAMRDDILFLEKLPIFK</sequence>
<dbReference type="Pfam" id="PF00156">
    <property type="entry name" value="Pribosyltran"/>
    <property type="match status" value="1"/>
</dbReference>
<dbReference type="NCBIfam" id="NF005592">
    <property type="entry name" value="PRK07322.1"/>
    <property type="match status" value="1"/>
</dbReference>
<dbReference type="GO" id="GO:0003999">
    <property type="term" value="F:adenine phosphoribosyltransferase activity"/>
    <property type="evidence" value="ECO:0007669"/>
    <property type="project" value="UniProtKB-EC"/>
</dbReference>
<keyword evidence="3" id="KW-1185">Reference proteome</keyword>
<keyword evidence="2" id="KW-0808">Transferase</keyword>